<proteinExistence type="predicted"/>
<reference evidence="2" key="1">
    <citation type="submission" date="2019-04" db="EMBL/GenBank/DDBJ databases">
        <title>Draft genome sequences of Streptomyces avermitilis MC3.</title>
        <authorList>
            <person name="Komaki H."/>
            <person name="Tamura T."/>
            <person name="Hosoyama A."/>
        </authorList>
    </citation>
    <scope>NUCLEOTIDE SEQUENCE</scope>
    <source>
        <strain evidence="2">MC3</strain>
    </source>
</reference>
<dbReference type="InterPro" id="IPR045392">
    <property type="entry name" value="DUF6519"/>
</dbReference>
<evidence type="ECO:0000256" key="1">
    <source>
        <dbReference type="SAM" id="MobiDB-lite"/>
    </source>
</evidence>
<sequence length="429" mass="46434">MHGDFSNITFSPDRSYSTVFDLQGRVGLDANRNEQTAILLHYLRTAMADLVGPYAGPATSLGFEISDIGTGGFSIGAGRYYVDGILVENPAKVTYAEQPHAYIDLDDADRLPSGSYVVYLKVWERHVTEVEDPSLHEPALGLHQPDSASRAQVVWQVRALPLKSRQNPVHRIAAEHAPDRGTGVLDVRTSRDDSSADDPCTASPDASYTGENQLYRVEIRRGGTAADGATFAWSRDNGSVIHPVRPLGGTKMRLTSPARDRHTALEPGHWVEVVDDAISLRRDLGLPAGAPPLHRIDDIDPDTLTVILATTPTHPSPPTATPTSAAGTTPPRHRLGRRDPDHGRPLDPLEHGIEIHFQPSAAREPAHEYRCGDHWTFAARRTLGTAIWPYPGGSGPHGVRYHLAPLAVVAGSKVSPLRTSFAVPLTSGV</sequence>
<evidence type="ECO:0000313" key="2">
    <source>
        <dbReference type="EMBL" id="BBJ47864.1"/>
    </source>
</evidence>
<feature type="region of interest" description="Disordered" evidence="1">
    <location>
        <begin position="311"/>
        <end position="344"/>
    </location>
</feature>
<protein>
    <submittedName>
        <fullName evidence="2">Uncharacterized protein</fullName>
    </submittedName>
</protein>
<dbReference type="EMBL" id="AP019621">
    <property type="protein sequence ID" value="BBJ47864.1"/>
    <property type="molecule type" value="Genomic_DNA"/>
</dbReference>
<gene>
    <name evidence="2" type="ORF">SAVMC3_04930</name>
</gene>
<dbReference type="AlphaFoldDB" id="A0A499V0T0"/>
<dbReference type="Pfam" id="PF20129">
    <property type="entry name" value="DUF6519"/>
    <property type="match status" value="2"/>
</dbReference>
<feature type="region of interest" description="Disordered" evidence="1">
    <location>
        <begin position="182"/>
        <end position="209"/>
    </location>
</feature>
<accession>A0A499V0T0</accession>
<feature type="compositionally biased region" description="Low complexity" evidence="1">
    <location>
        <begin position="321"/>
        <end position="330"/>
    </location>
</feature>
<organism evidence="2">
    <name type="scientific">Streptomyces avermitilis</name>
    <dbReference type="NCBI Taxonomy" id="33903"/>
    <lineage>
        <taxon>Bacteria</taxon>
        <taxon>Bacillati</taxon>
        <taxon>Actinomycetota</taxon>
        <taxon>Actinomycetes</taxon>
        <taxon>Kitasatosporales</taxon>
        <taxon>Streptomycetaceae</taxon>
        <taxon>Streptomyces</taxon>
    </lineage>
</organism>
<name>A0A499V0T0_STRAX</name>